<dbReference type="PANTHER" id="PTHR43179">
    <property type="entry name" value="RHAMNOSYLTRANSFERASE WBBL"/>
    <property type="match status" value="1"/>
</dbReference>
<dbReference type="PANTHER" id="PTHR43179:SF12">
    <property type="entry name" value="GALACTOFURANOSYLTRANSFERASE GLFT2"/>
    <property type="match status" value="1"/>
</dbReference>
<organism evidence="5 6">
    <name type="scientific">Marinibacterium profundimaris</name>
    <dbReference type="NCBI Taxonomy" id="1679460"/>
    <lineage>
        <taxon>Bacteria</taxon>
        <taxon>Pseudomonadati</taxon>
        <taxon>Pseudomonadota</taxon>
        <taxon>Alphaproteobacteria</taxon>
        <taxon>Rhodobacterales</taxon>
        <taxon>Paracoccaceae</taxon>
        <taxon>Marinibacterium</taxon>
    </lineage>
</organism>
<dbReference type="InterPro" id="IPR001173">
    <property type="entry name" value="Glyco_trans_2-like"/>
</dbReference>
<protein>
    <recommendedName>
        <fullName evidence="4">Glycosyltransferase 2-like domain-containing protein</fullName>
    </recommendedName>
</protein>
<keyword evidence="2" id="KW-0328">Glycosyltransferase</keyword>
<dbReference type="InterPro" id="IPR029044">
    <property type="entry name" value="Nucleotide-diphossugar_trans"/>
</dbReference>
<dbReference type="Gene3D" id="3.90.550.10">
    <property type="entry name" value="Spore Coat Polysaccharide Biosynthesis Protein SpsA, Chain A"/>
    <property type="match status" value="1"/>
</dbReference>
<keyword evidence="6" id="KW-1185">Reference proteome</keyword>
<dbReference type="Proteomes" id="UP000215377">
    <property type="component" value="Unassembled WGS sequence"/>
</dbReference>
<evidence type="ECO:0000256" key="2">
    <source>
        <dbReference type="ARBA" id="ARBA00022676"/>
    </source>
</evidence>
<dbReference type="Pfam" id="PF00535">
    <property type="entry name" value="Glycos_transf_2"/>
    <property type="match status" value="1"/>
</dbReference>
<sequence>MTEPLTVSVVIVSRGRPDALARCLLGVSQLRYPAFEVVIVTDRAGAARLWSMPESIHVKLLRYEEPNISVARNLGIAEAAGEIIAFIDDDAVPEPSWLTYLVEPFRSVSVTAAGGFVLGRNGISYQWQAQSVDYMGLSEDIHVDPDRFTILTPTAERAIKTQGTNMAVRRVWLAREGGFDPGFRYFLDETDVNLRLAETGCMTAVVPQALVHHGFAANATRTAERVPRDLFEIGASWAVFLDKHCPPGQRARALNRARRIERVRALRHMVAGRLEPRDVRRLMKSFEAGLKDGRARAHRRMAALGGPEEAFQRFPTAMERPSTVVAGRPWQRQSRLAHALWERGAGRVVTEIILSPTAWRHRVRFGADGIWHQCGGLFGKSDRSDSRFALWSFNRRVSREIRRVVNVRLISREQVESPRR</sequence>
<keyword evidence="3" id="KW-0808">Transferase</keyword>
<name>A0A225NVA2_9RHOB</name>
<comment type="caution">
    <text evidence="5">The sequence shown here is derived from an EMBL/GenBank/DDBJ whole genome shotgun (WGS) entry which is preliminary data.</text>
</comment>
<evidence type="ECO:0000256" key="1">
    <source>
        <dbReference type="ARBA" id="ARBA00006739"/>
    </source>
</evidence>
<evidence type="ECO:0000313" key="6">
    <source>
        <dbReference type="Proteomes" id="UP000215377"/>
    </source>
</evidence>
<reference evidence="5 6" key="1">
    <citation type="submission" date="2013-04" db="EMBL/GenBank/DDBJ databases">
        <title>Oceanicola sp. 22II1-22F33 Genome Sequencing.</title>
        <authorList>
            <person name="Lai Q."/>
            <person name="Li G."/>
            <person name="Shao Z."/>
        </authorList>
    </citation>
    <scope>NUCLEOTIDE SEQUENCE [LARGE SCALE GENOMIC DNA]</scope>
    <source>
        <strain evidence="5 6">22II1-22F33</strain>
    </source>
</reference>
<dbReference type="AlphaFoldDB" id="A0A225NVA2"/>
<dbReference type="GO" id="GO:0016757">
    <property type="term" value="F:glycosyltransferase activity"/>
    <property type="evidence" value="ECO:0007669"/>
    <property type="project" value="UniProtKB-KW"/>
</dbReference>
<proteinExistence type="inferred from homology"/>
<feature type="domain" description="Glycosyltransferase 2-like" evidence="4">
    <location>
        <begin position="8"/>
        <end position="132"/>
    </location>
</feature>
<evidence type="ECO:0000256" key="3">
    <source>
        <dbReference type="ARBA" id="ARBA00022679"/>
    </source>
</evidence>
<gene>
    <name evidence="5" type="ORF">ATO3_05920</name>
</gene>
<dbReference type="RefSeq" id="WP_088648906.1">
    <property type="nucleotide sequence ID" value="NZ_AQQR01000002.1"/>
</dbReference>
<evidence type="ECO:0000313" key="5">
    <source>
        <dbReference type="EMBL" id="OWU75736.1"/>
    </source>
</evidence>
<dbReference type="OrthoDB" id="153025at2"/>
<accession>A0A225NVA2</accession>
<comment type="similarity">
    <text evidence="1">Belongs to the glycosyltransferase 2 family.</text>
</comment>
<dbReference type="SUPFAM" id="SSF53448">
    <property type="entry name" value="Nucleotide-diphospho-sugar transferases"/>
    <property type="match status" value="1"/>
</dbReference>
<evidence type="ECO:0000259" key="4">
    <source>
        <dbReference type="Pfam" id="PF00535"/>
    </source>
</evidence>
<dbReference type="EMBL" id="AQQR01000002">
    <property type="protein sequence ID" value="OWU75736.1"/>
    <property type="molecule type" value="Genomic_DNA"/>
</dbReference>